<name>A0A9N9HR44_9GLOM</name>
<dbReference type="Proteomes" id="UP000789570">
    <property type="component" value="Unassembled WGS sequence"/>
</dbReference>
<reference evidence="1" key="1">
    <citation type="submission" date="2021-06" db="EMBL/GenBank/DDBJ databases">
        <authorList>
            <person name="Kallberg Y."/>
            <person name="Tangrot J."/>
            <person name="Rosling A."/>
        </authorList>
    </citation>
    <scope>NUCLEOTIDE SEQUENCE</scope>
    <source>
        <strain evidence="1">UK204</strain>
    </source>
</reference>
<proteinExistence type="predicted"/>
<dbReference type="AlphaFoldDB" id="A0A9N9HR44"/>
<feature type="non-terminal residue" evidence="1">
    <location>
        <position position="1"/>
    </location>
</feature>
<evidence type="ECO:0000313" key="1">
    <source>
        <dbReference type="EMBL" id="CAG8701428.1"/>
    </source>
</evidence>
<accession>A0A9N9HR44</accession>
<dbReference type="EMBL" id="CAJVPQ010007885">
    <property type="protein sequence ID" value="CAG8701428.1"/>
    <property type="molecule type" value="Genomic_DNA"/>
</dbReference>
<dbReference type="OrthoDB" id="10627734at2759"/>
<gene>
    <name evidence="1" type="ORF">FCALED_LOCUS13494</name>
</gene>
<evidence type="ECO:0000313" key="2">
    <source>
        <dbReference type="Proteomes" id="UP000789570"/>
    </source>
</evidence>
<organism evidence="1 2">
    <name type="scientific">Funneliformis caledonium</name>
    <dbReference type="NCBI Taxonomy" id="1117310"/>
    <lineage>
        <taxon>Eukaryota</taxon>
        <taxon>Fungi</taxon>
        <taxon>Fungi incertae sedis</taxon>
        <taxon>Mucoromycota</taxon>
        <taxon>Glomeromycotina</taxon>
        <taxon>Glomeromycetes</taxon>
        <taxon>Glomerales</taxon>
        <taxon>Glomeraceae</taxon>
        <taxon>Funneliformis</taxon>
    </lineage>
</organism>
<sequence length="70" mass="7741">ATGHSRFARKWANSMELRFTTQLFNSIKIAIARVMSAWMSKTLGGLHRSPSTELPLVIAGLLENGPTRQS</sequence>
<keyword evidence="2" id="KW-1185">Reference proteome</keyword>
<comment type="caution">
    <text evidence="1">The sequence shown here is derived from an EMBL/GenBank/DDBJ whole genome shotgun (WGS) entry which is preliminary data.</text>
</comment>
<protein>
    <submittedName>
        <fullName evidence="1">7171_t:CDS:1</fullName>
    </submittedName>
</protein>